<comment type="similarity">
    <text evidence="3">Belongs to the RNase E/G family. RNase G subfamily.</text>
</comment>
<evidence type="ECO:0000256" key="5">
    <source>
        <dbReference type="ARBA" id="ARBA00022490"/>
    </source>
</evidence>
<dbReference type="PANTHER" id="PTHR30001">
    <property type="entry name" value="RIBONUCLEASE"/>
    <property type="match status" value="1"/>
</dbReference>
<dbReference type="GO" id="GO:0016787">
    <property type="term" value="F:hydrolase activity"/>
    <property type="evidence" value="ECO:0007669"/>
    <property type="project" value="UniProtKB-KW"/>
</dbReference>
<keyword evidence="11" id="KW-0699">rRNA-binding</keyword>
<dbReference type="InterPro" id="IPR048583">
    <property type="entry name" value="RNase_E_G_thioredoxin-like"/>
</dbReference>
<protein>
    <recommendedName>
        <fullName evidence="4">Ribonuclease G</fullName>
    </recommendedName>
</protein>
<proteinExistence type="inferred from homology"/>
<evidence type="ECO:0000313" key="18">
    <source>
        <dbReference type="Proteomes" id="UP001225646"/>
    </source>
</evidence>
<dbReference type="EMBL" id="JAUSTR010000001">
    <property type="protein sequence ID" value="MDQ0161195.1"/>
    <property type="molecule type" value="Genomic_DNA"/>
</dbReference>
<dbReference type="SMART" id="SM00316">
    <property type="entry name" value="S1"/>
    <property type="match status" value="1"/>
</dbReference>
<gene>
    <name evidence="17" type="ORF">J2S06_000265</name>
</gene>
<evidence type="ECO:0000256" key="14">
    <source>
        <dbReference type="ARBA" id="ARBA00022842"/>
    </source>
</evidence>
<dbReference type="Proteomes" id="UP001225646">
    <property type="component" value="Unassembled WGS sequence"/>
</dbReference>
<comment type="subcellular location">
    <subcellularLocation>
        <location evidence="2">Cytoplasm</location>
    </subcellularLocation>
</comment>
<dbReference type="RefSeq" id="WP_419151043.1">
    <property type="nucleotide sequence ID" value="NZ_JAUSTR010000001.1"/>
</dbReference>
<keyword evidence="15" id="KW-0694">RNA-binding</keyword>
<dbReference type="Pfam" id="PF00575">
    <property type="entry name" value="S1"/>
    <property type="match status" value="1"/>
</dbReference>
<evidence type="ECO:0000256" key="12">
    <source>
        <dbReference type="ARBA" id="ARBA00022759"/>
    </source>
</evidence>
<dbReference type="CDD" id="cd04453">
    <property type="entry name" value="S1_RNase_E"/>
    <property type="match status" value="1"/>
</dbReference>
<evidence type="ECO:0000256" key="1">
    <source>
        <dbReference type="ARBA" id="ARBA00001946"/>
    </source>
</evidence>
<keyword evidence="9" id="KW-0540">Nuclease</keyword>
<dbReference type="PROSITE" id="PS50126">
    <property type="entry name" value="S1"/>
    <property type="match status" value="1"/>
</dbReference>
<keyword evidence="7" id="KW-0820">tRNA-binding</keyword>
<evidence type="ECO:0000256" key="8">
    <source>
        <dbReference type="ARBA" id="ARBA00022694"/>
    </source>
</evidence>
<dbReference type="Gene3D" id="2.40.50.140">
    <property type="entry name" value="Nucleic acid-binding proteins"/>
    <property type="match status" value="1"/>
</dbReference>
<name>A0ABT9VK17_9BACI</name>
<evidence type="ECO:0000259" key="16">
    <source>
        <dbReference type="PROSITE" id="PS50126"/>
    </source>
</evidence>
<evidence type="ECO:0000256" key="10">
    <source>
        <dbReference type="ARBA" id="ARBA00022723"/>
    </source>
</evidence>
<dbReference type="InterPro" id="IPR019307">
    <property type="entry name" value="RNA-bd_AU-1/RNase_E/G"/>
</dbReference>
<dbReference type="NCBIfam" id="TIGR00757">
    <property type="entry name" value="RNaseEG"/>
    <property type="match status" value="1"/>
</dbReference>
<evidence type="ECO:0000256" key="13">
    <source>
        <dbReference type="ARBA" id="ARBA00022801"/>
    </source>
</evidence>
<reference evidence="17 18" key="1">
    <citation type="submission" date="2023-07" db="EMBL/GenBank/DDBJ databases">
        <title>Genomic Encyclopedia of Type Strains, Phase IV (KMG-IV): sequencing the most valuable type-strain genomes for metagenomic binning, comparative biology and taxonomic classification.</title>
        <authorList>
            <person name="Goeker M."/>
        </authorList>
    </citation>
    <scope>NUCLEOTIDE SEQUENCE [LARGE SCALE GENOMIC DNA]</scope>
    <source>
        <strain evidence="17 18">DSM 19092</strain>
    </source>
</reference>
<dbReference type="Pfam" id="PF20833">
    <property type="entry name" value="RNase_E_G_Thio"/>
    <property type="match status" value="1"/>
</dbReference>
<evidence type="ECO:0000256" key="15">
    <source>
        <dbReference type="ARBA" id="ARBA00022884"/>
    </source>
</evidence>
<keyword evidence="14" id="KW-0460">Magnesium</keyword>
<dbReference type="Pfam" id="PF10150">
    <property type="entry name" value="RNase_E_G"/>
    <property type="match status" value="1"/>
</dbReference>
<keyword evidence="12" id="KW-0255">Endonuclease</keyword>
<dbReference type="SUPFAM" id="SSF50249">
    <property type="entry name" value="Nucleic acid-binding proteins"/>
    <property type="match status" value="1"/>
</dbReference>
<evidence type="ECO:0000256" key="2">
    <source>
        <dbReference type="ARBA" id="ARBA00004496"/>
    </source>
</evidence>
<dbReference type="PANTHER" id="PTHR30001:SF0">
    <property type="entry name" value="RIBONUCLEASE G"/>
    <property type="match status" value="1"/>
</dbReference>
<keyword evidence="8" id="KW-0819">tRNA processing</keyword>
<evidence type="ECO:0000256" key="7">
    <source>
        <dbReference type="ARBA" id="ARBA00022555"/>
    </source>
</evidence>
<dbReference type="InterPro" id="IPR004659">
    <property type="entry name" value="RNase_E/G"/>
</dbReference>
<keyword evidence="6" id="KW-0698">rRNA processing</keyword>
<keyword evidence="10" id="KW-0479">Metal-binding</keyword>
<evidence type="ECO:0000313" key="17">
    <source>
        <dbReference type="EMBL" id="MDQ0161195.1"/>
    </source>
</evidence>
<accession>A0ABT9VK17</accession>
<evidence type="ECO:0000256" key="3">
    <source>
        <dbReference type="ARBA" id="ARBA00005663"/>
    </source>
</evidence>
<dbReference type="InterPro" id="IPR012340">
    <property type="entry name" value="NA-bd_OB-fold"/>
</dbReference>
<evidence type="ECO:0000256" key="4">
    <source>
        <dbReference type="ARBA" id="ARBA00017719"/>
    </source>
</evidence>
<sequence length="493" mass="57278">MKLRQLIINAITEEERLALIEDGRVVEIYIKEKQNTIFAGDIYRGRVRNVLPGLQAAFVDLGNGVNGYLHRNDIRSYIEAVQTNPKKKDASISSFIREGEEVIVQVIKEGNEHKAPKLSMNLEFKSSSLIYKPFETIICLSKKITNQKERTRLEQFAKDVLNHEGMIIRTEATHLANEELKKTFDRLKSLYRHVISSKTKAPKLLLRQDSFIEQVIQEISPQMIDEIIYDVSKIGTKLKNIFAKNHTIRFIHHMEKEDIFSFYNINEEIAKALKKIVWLNNGSFIVIEQTEAMTVIDVNTGKYLGKYTYRDTVLKTNKEAAKEIVRQIRLRNLSGIILIDFIDMANKHDQQEIVAAFKEELKKDRIYTKMIGFTDLNILQLTRKKVRKSLLELLTAPCHVCNGTGRVQSPEAIAFTLERTLWELQNRDVEAVWVEANPQVAALFEGEHRSHLQKLEQTFKMKIFIFAKEQVKHFNIRHYGNIQEVKQRIAYHQ</sequence>
<keyword evidence="5" id="KW-0963">Cytoplasm</keyword>
<comment type="caution">
    <text evidence="17">The sequence shown here is derived from an EMBL/GenBank/DDBJ whole genome shotgun (WGS) entry which is preliminary data.</text>
</comment>
<keyword evidence="13 17" id="KW-0378">Hydrolase</keyword>
<comment type="cofactor">
    <cofactor evidence="1">
        <name>Mg(2+)</name>
        <dbReference type="ChEBI" id="CHEBI:18420"/>
    </cofactor>
</comment>
<keyword evidence="18" id="KW-1185">Reference proteome</keyword>
<evidence type="ECO:0000256" key="11">
    <source>
        <dbReference type="ARBA" id="ARBA00022730"/>
    </source>
</evidence>
<feature type="domain" description="S1 motif" evidence="16">
    <location>
        <begin position="40"/>
        <end position="121"/>
    </location>
</feature>
<evidence type="ECO:0000256" key="6">
    <source>
        <dbReference type="ARBA" id="ARBA00022552"/>
    </source>
</evidence>
<dbReference type="Gene3D" id="3.40.1260.20">
    <property type="entry name" value="Ribonuclease E, catalytic domain"/>
    <property type="match status" value="1"/>
</dbReference>
<organism evidence="17 18">
    <name type="scientific">Aeribacillus alveayuensis</name>
    <dbReference type="NCBI Taxonomy" id="279215"/>
    <lineage>
        <taxon>Bacteria</taxon>
        <taxon>Bacillati</taxon>
        <taxon>Bacillota</taxon>
        <taxon>Bacilli</taxon>
        <taxon>Bacillales</taxon>
        <taxon>Bacillaceae</taxon>
        <taxon>Aeribacillus</taxon>
    </lineage>
</organism>
<dbReference type="InterPro" id="IPR003029">
    <property type="entry name" value="S1_domain"/>
</dbReference>
<evidence type="ECO:0000256" key="9">
    <source>
        <dbReference type="ARBA" id="ARBA00022722"/>
    </source>
</evidence>